<proteinExistence type="predicted"/>
<dbReference type="Proteomes" id="UP000637720">
    <property type="component" value="Unassembled WGS sequence"/>
</dbReference>
<dbReference type="RefSeq" id="WP_054673218.1">
    <property type="nucleotide sequence ID" value="NZ_BMOF01000014.1"/>
</dbReference>
<comment type="caution">
    <text evidence="2">The sequence shown here is derived from an EMBL/GenBank/DDBJ whole genome shotgun (WGS) entry which is preliminary data.</text>
</comment>
<sequence length="104" mass="11608">MPKKIRVIVVLCLVFHAMFMLNPSTGYACSCAGEPTVEEELERSDAVFTGKVIEIQEKKQLNGLTKKYVLFEVKKTWKGISQSQVILTTGMGGGDCGYEFEERP</sequence>
<dbReference type="PROSITE" id="PS51257">
    <property type="entry name" value="PROKAR_LIPOPROTEIN"/>
    <property type="match status" value="1"/>
</dbReference>
<accession>A0A8J3B635</accession>
<dbReference type="InterPro" id="IPR008993">
    <property type="entry name" value="TIMP-like_OB-fold"/>
</dbReference>
<reference evidence="2" key="1">
    <citation type="journal article" date="2014" name="Int. J. Syst. Evol. Microbiol.">
        <title>Complete genome sequence of Corynebacterium casei LMG S-19264T (=DSM 44701T), isolated from a smear-ripened cheese.</title>
        <authorList>
            <consortium name="US DOE Joint Genome Institute (JGI-PGF)"/>
            <person name="Walter F."/>
            <person name="Albersmeier A."/>
            <person name="Kalinowski J."/>
            <person name="Ruckert C."/>
        </authorList>
    </citation>
    <scope>NUCLEOTIDE SEQUENCE</scope>
    <source>
        <strain evidence="2">JCM 14719</strain>
    </source>
</reference>
<gene>
    <name evidence="2" type="ORF">GCM10007043_10010</name>
</gene>
<evidence type="ECO:0000313" key="2">
    <source>
        <dbReference type="EMBL" id="GGJ98079.1"/>
    </source>
</evidence>
<keyword evidence="3" id="KW-1185">Reference proteome</keyword>
<dbReference type="EMBL" id="BMOF01000014">
    <property type="protein sequence ID" value="GGJ98079.1"/>
    <property type="molecule type" value="Genomic_DNA"/>
</dbReference>
<evidence type="ECO:0000313" key="3">
    <source>
        <dbReference type="Proteomes" id="UP000637720"/>
    </source>
</evidence>
<dbReference type="SUPFAM" id="SSF50242">
    <property type="entry name" value="TIMP-like"/>
    <property type="match status" value="1"/>
</dbReference>
<name>A0A8J3B635_9BACI</name>
<protein>
    <recommendedName>
        <fullName evidence="4">CbiN domain protein</fullName>
    </recommendedName>
</protein>
<reference evidence="2" key="2">
    <citation type="submission" date="2020-09" db="EMBL/GenBank/DDBJ databases">
        <authorList>
            <person name="Sun Q."/>
            <person name="Ohkuma M."/>
        </authorList>
    </citation>
    <scope>NUCLEOTIDE SEQUENCE</scope>
    <source>
        <strain evidence="2">JCM 14719</strain>
    </source>
</reference>
<dbReference type="AlphaFoldDB" id="A0A8J3B635"/>
<evidence type="ECO:0008006" key="4">
    <source>
        <dbReference type="Google" id="ProtNLM"/>
    </source>
</evidence>
<keyword evidence="1" id="KW-0732">Signal</keyword>
<organism evidence="2 3">
    <name type="scientific">Calditerricola satsumensis</name>
    <dbReference type="NCBI Taxonomy" id="373054"/>
    <lineage>
        <taxon>Bacteria</taxon>
        <taxon>Bacillati</taxon>
        <taxon>Bacillota</taxon>
        <taxon>Bacilli</taxon>
        <taxon>Bacillales</taxon>
        <taxon>Bacillaceae</taxon>
        <taxon>Calditerricola</taxon>
    </lineage>
</organism>
<feature type="chain" id="PRO_5035318890" description="CbiN domain protein" evidence="1">
    <location>
        <begin position="29"/>
        <end position="104"/>
    </location>
</feature>
<dbReference type="Gene3D" id="2.40.50.120">
    <property type="match status" value="1"/>
</dbReference>
<feature type="signal peptide" evidence="1">
    <location>
        <begin position="1"/>
        <end position="28"/>
    </location>
</feature>
<evidence type="ECO:0000256" key="1">
    <source>
        <dbReference type="SAM" id="SignalP"/>
    </source>
</evidence>